<dbReference type="GO" id="GO:0030036">
    <property type="term" value="P:actin cytoskeleton organization"/>
    <property type="evidence" value="ECO:0007669"/>
    <property type="project" value="TreeGrafter"/>
</dbReference>
<reference evidence="2 3" key="1">
    <citation type="journal article" date="2016" name="Proc. Natl. Acad. Sci. U.S.A.">
        <title>Lipid metabolic changes in an early divergent fungus govern the establishment of a mutualistic symbiosis with endobacteria.</title>
        <authorList>
            <person name="Lastovetsky O.A."/>
            <person name="Gaspar M.L."/>
            <person name="Mondo S.J."/>
            <person name="LaButti K.M."/>
            <person name="Sandor L."/>
            <person name="Grigoriev I.V."/>
            <person name="Henry S.A."/>
            <person name="Pawlowska T.E."/>
        </authorList>
    </citation>
    <scope>NUCLEOTIDE SEQUENCE [LARGE SCALE GENOMIC DNA]</scope>
    <source>
        <strain evidence="2 3">ATCC 11559</strain>
    </source>
</reference>
<dbReference type="GO" id="GO:0005737">
    <property type="term" value="C:cytoplasm"/>
    <property type="evidence" value="ECO:0007669"/>
    <property type="project" value="TreeGrafter"/>
</dbReference>
<evidence type="ECO:0000256" key="1">
    <source>
        <dbReference type="ARBA" id="ARBA00022737"/>
    </source>
</evidence>
<dbReference type="Proteomes" id="UP000242381">
    <property type="component" value="Unassembled WGS sequence"/>
</dbReference>
<sequence>MKRSDSICPKCDRPCSGQRFHPDCIQCPHCPTSSNNSTGNNRSSFYEYNGQSYCRIHYSLIHDTHCSGCNQAILKQFVQHRDMPEKIWHPECYMIYKFWSVKLDPLHEPDNDELIEFQAAMEKVVNRVWTDLSSFEESAANCISDLLLNVAAGSYNETIRIARQFIMHLEVLFNAIDFIEMHLVKHQQSISCLKEANLICVQVIQFLQLLNVPKKSDASITQDLLSLVTGLAQSLKSLIRIGLTNALRLQMYDRNVNSMSTMPSWTFCSICLS</sequence>
<gene>
    <name evidence="2" type="ORF">BCV71DRAFT_55454</name>
</gene>
<dbReference type="Gene3D" id="2.10.110.10">
    <property type="entry name" value="Cysteine Rich Protein"/>
    <property type="match status" value="2"/>
</dbReference>
<proteinExistence type="predicted"/>
<evidence type="ECO:0000313" key="2">
    <source>
        <dbReference type="EMBL" id="ORE21354.1"/>
    </source>
</evidence>
<dbReference type="EMBL" id="KV921280">
    <property type="protein sequence ID" value="ORE21354.1"/>
    <property type="molecule type" value="Genomic_DNA"/>
</dbReference>
<dbReference type="SUPFAM" id="SSF57716">
    <property type="entry name" value="Glucocorticoid receptor-like (DNA-binding domain)"/>
    <property type="match status" value="1"/>
</dbReference>
<dbReference type="AlphaFoldDB" id="A0A1X0SAP6"/>
<dbReference type="PANTHER" id="PTHR24215">
    <property type="entry name" value="RHO-GTPASE-ACTIVATING PROTEIN LRG1"/>
    <property type="match status" value="1"/>
</dbReference>
<dbReference type="VEuPathDB" id="FungiDB:BCV72DRAFT_303214"/>
<name>A0A1X0SAP6_RHIZD</name>
<dbReference type="PANTHER" id="PTHR24215:SF10">
    <property type="entry name" value="RHO-GTPASE-ACTIVATING PROTEIN LRG1"/>
    <property type="match status" value="1"/>
</dbReference>
<accession>A0A1X0SAP6</accession>
<keyword evidence="1" id="KW-0677">Repeat</keyword>
<protein>
    <recommendedName>
        <fullName evidence="4">LIM zinc-binding domain-containing protein</fullName>
    </recommendedName>
</protein>
<evidence type="ECO:0000313" key="3">
    <source>
        <dbReference type="Proteomes" id="UP000242381"/>
    </source>
</evidence>
<dbReference type="OMA" id="HEPDNDE"/>
<organism evidence="2 3">
    <name type="scientific">Rhizopus microsporus</name>
    <dbReference type="NCBI Taxonomy" id="58291"/>
    <lineage>
        <taxon>Eukaryota</taxon>
        <taxon>Fungi</taxon>
        <taxon>Fungi incertae sedis</taxon>
        <taxon>Mucoromycota</taxon>
        <taxon>Mucoromycotina</taxon>
        <taxon>Mucoromycetes</taxon>
        <taxon>Mucorales</taxon>
        <taxon>Mucorineae</taxon>
        <taxon>Rhizopodaceae</taxon>
        <taxon>Rhizopus</taxon>
    </lineage>
</organism>
<evidence type="ECO:0008006" key="4">
    <source>
        <dbReference type="Google" id="ProtNLM"/>
    </source>
</evidence>